<reference evidence="2 3" key="1">
    <citation type="submission" date="2020-12" db="EMBL/GenBank/DDBJ databases">
        <title>Oil enriched cultivation method for isolating marine PHA-producing bacteria.</title>
        <authorList>
            <person name="Zheng W."/>
            <person name="Yu S."/>
            <person name="Huang Y."/>
        </authorList>
    </citation>
    <scope>NUCLEOTIDE SEQUENCE [LARGE SCALE GENOMIC DNA]</scope>
    <source>
        <strain evidence="2 3">SN0-2</strain>
    </source>
</reference>
<dbReference type="PROSITE" id="PS50404">
    <property type="entry name" value="GST_NTER"/>
    <property type="match status" value="1"/>
</dbReference>
<evidence type="ECO:0000313" key="3">
    <source>
        <dbReference type="Proteomes" id="UP000664293"/>
    </source>
</evidence>
<accession>A0ABS3E362</accession>
<dbReference type="Gene3D" id="3.40.30.10">
    <property type="entry name" value="Glutaredoxin"/>
    <property type="match status" value="1"/>
</dbReference>
<organism evidence="2 3">
    <name type="scientific">Microbulbifer salipaludis</name>
    <dbReference type="NCBI Taxonomy" id="187980"/>
    <lineage>
        <taxon>Bacteria</taxon>
        <taxon>Pseudomonadati</taxon>
        <taxon>Pseudomonadota</taxon>
        <taxon>Gammaproteobacteria</taxon>
        <taxon>Cellvibrionales</taxon>
        <taxon>Microbulbiferaceae</taxon>
        <taxon>Microbulbifer</taxon>
    </lineage>
</organism>
<comment type="caution">
    <text evidence="2">The sequence shown here is derived from an EMBL/GenBank/DDBJ whole genome shotgun (WGS) entry which is preliminary data.</text>
</comment>
<proteinExistence type="predicted"/>
<evidence type="ECO:0000313" key="2">
    <source>
        <dbReference type="EMBL" id="MBN8429738.1"/>
    </source>
</evidence>
<dbReference type="InterPro" id="IPR036249">
    <property type="entry name" value="Thioredoxin-like_sf"/>
</dbReference>
<dbReference type="EMBL" id="JAEKJR010000001">
    <property type="protein sequence ID" value="MBN8429738.1"/>
    <property type="molecule type" value="Genomic_DNA"/>
</dbReference>
<sequence>MKLYGSFTSPYVRHCRIALMQSGLDWEMVELDIHGNEAPGTPTLRVPFLEDGALKLTDSTPIVKYVREKAGQVFIPDAQDLDRYCLANTLLDSAINLFLLERSGLDLNANAYTRRQQLRIERILAELDSAPLPQVGELDDADYRVAVGVAWGQFRNRFSIDGRDNLQRLLDIADQDPTFADSAPTISA</sequence>
<dbReference type="InterPro" id="IPR004045">
    <property type="entry name" value="Glutathione_S-Trfase_N"/>
</dbReference>
<evidence type="ECO:0000259" key="1">
    <source>
        <dbReference type="PROSITE" id="PS50404"/>
    </source>
</evidence>
<dbReference type="RefSeq" id="WP_206998717.1">
    <property type="nucleotide sequence ID" value="NZ_JAEKJR010000001.1"/>
</dbReference>
<dbReference type="CDD" id="cd00570">
    <property type="entry name" value="GST_N_family"/>
    <property type="match status" value="1"/>
</dbReference>
<name>A0ABS3E362_9GAMM</name>
<dbReference type="Proteomes" id="UP000664293">
    <property type="component" value="Unassembled WGS sequence"/>
</dbReference>
<dbReference type="Gene3D" id="1.20.1050.10">
    <property type="match status" value="1"/>
</dbReference>
<protein>
    <submittedName>
        <fullName evidence="2">Glutathione S-transferase</fullName>
    </submittedName>
</protein>
<dbReference type="Pfam" id="PF13417">
    <property type="entry name" value="GST_N_3"/>
    <property type="match status" value="1"/>
</dbReference>
<gene>
    <name evidence="2" type="ORF">JF535_02615</name>
</gene>
<dbReference type="SUPFAM" id="SSF52833">
    <property type="entry name" value="Thioredoxin-like"/>
    <property type="match status" value="1"/>
</dbReference>
<feature type="domain" description="GST N-terminal" evidence="1">
    <location>
        <begin position="1"/>
        <end position="74"/>
    </location>
</feature>
<keyword evidence="3" id="KW-1185">Reference proteome</keyword>